<evidence type="ECO:0000256" key="3">
    <source>
        <dbReference type="ARBA" id="ARBA00070757"/>
    </source>
</evidence>
<evidence type="ECO:0000313" key="7">
    <source>
        <dbReference type="Proteomes" id="UP000867740"/>
    </source>
</evidence>
<protein>
    <recommendedName>
        <fullName evidence="3">Uncharacterized protein YbaV</fullName>
    </recommendedName>
</protein>
<reference evidence="6" key="2">
    <citation type="submission" date="2020-10" db="EMBL/GenBank/DDBJ databases">
        <authorList>
            <consortium name="NCBI Pathogen Detection Project"/>
        </authorList>
    </citation>
    <scope>NUCLEOTIDE SEQUENCE</scope>
    <source>
        <strain evidence="6">CAVp300</strain>
    </source>
</reference>
<dbReference type="FunFam" id="1.10.150.280:FF:000001">
    <property type="entry name" value="Competence protein ComEA helix-hairpin-helix repeat region"/>
    <property type="match status" value="1"/>
</dbReference>
<evidence type="ECO:0000256" key="1">
    <source>
        <dbReference type="ARBA" id="ARBA00022729"/>
    </source>
</evidence>
<dbReference type="InterPro" id="IPR004509">
    <property type="entry name" value="Competence_ComEA_HhH"/>
</dbReference>
<organism evidence="6 7">
    <name type="scientific">Kluyvera intermedia</name>
    <name type="common">Enterobacter intermedius</name>
    <dbReference type="NCBI Taxonomy" id="61648"/>
    <lineage>
        <taxon>Bacteria</taxon>
        <taxon>Pseudomonadati</taxon>
        <taxon>Pseudomonadota</taxon>
        <taxon>Gammaproteobacteria</taxon>
        <taxon>Enterobacterales</taxon>
        <taxon>Enterobacteriaceae</taxon>
        <taxon>Kluyvera</taxon>
    </lineage>
</organism>
<dbReference type="AlphaFoldDB" id="A0A9P3T9G2"/>
<accession>A0A9P3T9G2</accession>
<keyword evidence="1 5" id="KW-0732">Signal</keyword>
<feature type="chain" id="PRO_5040315019" description="Uncharacterized protein YbaV" evidence="5">
    <location>
        <begin position="26"/>
        <end position="126"/>
    </location>
</feature>
<gene>
    <name evidence="6" type="ORF">I8531_002973</name>
</gene>
<feature type="region of interest" description="Disordered" evidence="4">
    <location>
        <begin position="29"/>
        <end position="62"/>
    </location>
</feature>
<dbReference type="NCBIfam" id="TIGR00426">
    <property type="entry name" value="competence protein ComEA helix-hairpin-helix repeat region"/>
    <property type="match status" value="1"/>
</dbReference>
<evidence type="ECO:0000256" key="2">
    <source>
        <dbReference type="ARBA" id="ARBA00022737"/>
    </source>
</evidence>
<dbReference type="GO" id="GO:0015628">
    <property type="term" value="P:protein secretion by the type II secretion system"/>
    <property type="evidence" value="ECO:0007669"/>
    <property type="project" value="TreeGrafter"/>
</dbReference>
<dbReference type="EMBL" id="DACSUM010000023">
    <property type="protein sequence ID" value="HAT3582651.1"/>
    <property type="molecule type" value="Genomic_DNA"/>
</dbReference>
<dbReference type="PANTHER" id="PTHR21180">
    <property type="entry name" value="ENDONUCLEASE/EXONUCLEASE/PHOSPHATASE FAMILY DOMAIN-CONTAINING PROTEIN 1"/>
    <property type="match status" value="1"/>
</dbReference>
<name>A0A9P3T9G2_KLUIN</name>
<dbReference type="SUPFAM" id="SSF47781">
    <property type="entry name" value="RuvA domain 2-like"/>
    <property type="match status" value="1"/>
</dbReference>
<dbReference type="Gene3D" id="1.10.150.280">
    <property type="entry name" value="AF1531-like domain"/>
    <property type="match status" value="1"/>
</dbReference>
<dbReference type="Pfam" id="PF12836">
    <property type="entry name" value="HHH_3"/>
    <property type="match status" value="1"/>
</dbReference>
<dbReference type="GO" id="GO:0015627">
    <property type="term" value="C:type II protein secretion system complex"/>
    <property type="evidence" value="ECO:0007669"/>
    <property type="project" value="TreeGrafter"/>
</dbReference>
<evidence type="ECO:0000256" key="5">
    <source>
        <dbReference type="SAM" id="SignalP"/>
    </source>
</evidence>
<dbReference type="PANTHER" id="PTHR21180:SF32">
    <property type="entry name" value="ENDONUCLEASE_EXONUCLEASE_PHOSPHATASE FAMILY DOMAIN-CONTAINING PROTEIN 1"/>
    <property type="match status" value="1"/>
</dbReference>
<keyword evidence="2" id="KW-0677">Repeat</keyword>
<evidence type="ECO:0000313" key="6">
    <source>
        <dbReference type="EMBL" id="HAT3582651.1"/>
    </source>
</evidence>
<reference evidence="6" key="1">
    <citation type="journal article" date="2018" name="Genome Biol.">
        <title>SKESA: strategic k-mer extension for scrupulous assemblies.</title>
        <authorList>
            <person name="Souvorov A."/>
            <person name="Agarwala R."/>
            <person name="Lipman D.J."/>
        </authorList>
    </citation>
    <scope>NUCLEOTIDE SEQUENCE</scope>
    <source>
        <strain evidence="6">CAVp300</strain>
    </source>
</reference>
<sequence>MKHGIKALLLTLSFACAGISHNTLAAPADTGAKAPAVQTKADNGATPVAKTPDAVKSADEDGTRVSINTASAEDLARVMNGVGMKKAQAIVSYRQEYGPFKTLDDLKQVPGMGSALVERNLGNLTL</sequence>
<dbReference type="RefSeq" id="WP_047371576.1">
    <property type="nucleotide sequence ID" value="NZ_CABMNU010000005.1"/>
</dbReference>
<proteinExistence type="predicted"/>
<evidence type="ECO:0000256" key="4">
    <source>
        <dbReference type="SAM" id="MobiDB-lite"/>
    </source>
</evidence>
<comment type="caution">
    <text evidence="6">The sequence shown here is derived from an EMBL/GenBank/DDBJ whole genome shotgun (WGS) entry which is preliminary data.</text>
</comment>
<dbReference type="Proteomes" id="UP000867740">
    <property type="component" value="Unassembled WGS sequence"/>
</dbReference>
<feature type="signal peptide" evidence="5">
    <location>
        <begin position="1"/>
        <end position="25"/>
    </location>
</feature>
<dbReference type="InterPro" id="IPR010994">
    <property type="entry name" value="RuvA_2-like"/>
</dbReference>
<dbReference type="InterPro" id="IPR051675">
    <property type="entry name" value="Endo/Exo/Phosphatase_dom_1"/>
</dbReference>